<keyword evidence="9 11" id="KW-0472">Membrane</keyword>
<evidence type="ECO:0000256" key="7">
    <source>
        <dbReference type="ARBA" id="ARBA00022927"/>
    </source>
</evidence>
<dbReference type="Pfam" id="PF03544">
    <property type="entry name" value="TonB_C"/>
    <property type="match status" value="1"/>
</dbReference>
<gene>
    <name evidence="13" type="ORF">ACERLL_17185</name>
</gene>
<dbReference type="EMBL" id="JBGUAW010000016">
    <property type="protein sequence ID" value="MFA9462542.1"/>
    <property type="molecule type" value="Genomic_DNA"/>
</dbReference>
<dbReference type="PANTHER" id="PTHR33446:SF2">
    <property type="entry name" value="PROTEIN TONB"/>
    <property type="match status" value="1"/>
</dbReference>
<keyword evidence="7" id="KW-0653">Protein transport</keyword>
<dbReference type="InterPro" id="IPR051045">
    <property type="entry name" value="TonB-dependent_transducer"/>
</dbReference>
<accession>A0ABV4TZ01</accession>
<name>A0ABV4TZ01_9GAMM</name>
<dbReference type="PANTHER" id="PTHR33446">
    <property type="entry name" value="PROTEIN TONB-RELATED"/>
    <property type="match status" value="1"/>
</dbReference>
<protein>
    <submittedName>
        <fullName evidence="13">Energy transducer TonB</fullName>
    </submittedName>
</protein>
<dbReference type="NCBIfam" id="TIGR01352">
    <property type="entry name" value="tonB_Cterm"/>
    <property type="match status" value="1"/>
</dbReference>
<proteinExistence type="inferred from homology"/>
<dbReference type="PROSITE" id="PS52015">
    <property type="entry name" value="TONB_CTD"/>
    <property type="match status" value="1"/>
</dbReference>
<evidence type="ECO:0000313" key="13">
    <source>
        <dbReference type="EMBL" id="MFA9462542.1"/>
    </source>
</evidence>
<feature type="compositionally biased region" description="Basic and acidic residues" evidence="10">
    <location>
        <begin position="152"/>
        <end position="201"/>
    </location>
</feature>
<keyword evidence="4" id="KW-1003">Cell membrane</keyword>
<evidence type="ECO:0000259" key="12">
    <source>
        <dbReference type="PROSITE" id="PS52015"/>
    </source>
</evidence>
<feature type="domain" description="TonB C-terminal" evidence="12">
    <location>
        <begin position="229"/>
        <end position="321"/>
    </location>
</feature>
<keyword evidence="14" id="KW-1185">Reference proteome</keyword>
<evidence type="ECO:0000256" key="1">
    <source>
        <dbReference type="ARBA" id="ARBA00004383"/>
    </source>
</evidence>
<comment type="similarity">
    <text evidence="2">Belongs to the TonB family.</text>
</comment>
<organism evidence="13 14">
    <name type="scientific">Thiohalorhabdus methylotrophus</name>
    <dbReference type="NCBI Taxonomy" id="3242694"/>
    <lineage>
        <taxon>Bacteria</taxon>
        <taxon>Pseudomonadati</taxon>
        <taxon>Pseudomonadota</taxon>
        <taxon>Gammaproteobacteria</taxon>
        <taxon>Thiohalorhabdales</taxon>
        <taxon>Thiohalorhabdaceae</taxon>
        <taxon>Thiohalorhabdus</taxon>
    </lineage>
</organism>
<dbReference type="PRINTS" id="PR01217">
    <property type="entry name" value="PRICHEXTENSN"/>
</dbReference>
<keyword evidence="3" id="KW-0813">Transport</keyword>
<dbReference type="InterPro" id="IPR006260">
    <property type="entry name" value="TonB/TolA_C"/>
</dbReference>
<feature type="region of interest" description="Disordered" evidence="10">
    <location>
        <begin position="41"/>
        <end position="251"/>
    </location>
</feature>
<sequence>MDSPPPEPLQPRPGRRYLPALVAFVWAVALHVALAAGLVGLPGQPPQLHSGPEGFEVVNLPGKTKPPKPAEKEPTPEAQEPEPETAEREAPEPPPEPRETEPAPQPEPQKTDPDAALPKPEETPPRTKTAEAPLKRKVAPQKPPEPRVAQTEPEKPEPEPDPKPKPKPDPKPKPEPDPKPEPEPTPEEKSQPEEKPSRQTDEPTETTAKRQPQPDKASDQSGSGGQYQAPSANSEYRDNPPPSYPLRARRRALEGTVQLRVRVSPKGEPLEVSVAESSGHAILDRTAKEAVRDWRFEPATRGGQPVEGTVKVPVRFRLSSG</sequence>
<comment type="caution">
    <text evidence="13">The sequence shown here is derived from an EMBL/GenBank/DDBJ whole genome shotgun (WGS) entry which is preliminary data.</text>
</comment>
<comment type="subcellular location">
    <subcellularLocation>
        <location evidence="1">Cell inner membrane</location>
        <topology evidence="1">Single-pass membrane protein</topology>
        <orientation evidence="1">Periplasmic side</orientation>
    </subcellularLocation>
</comment>
<evidence type="ECO:0000256" key="2">
    <source>
        <dbReference type="ARBA" id="ARBA00006555"/>
    </source>
</evidence>
<evidence type="ECO:0000256" key="9">
    <source>
        <dbReference type="ARBA" id="ARBA00023136"/>
    </source>
</evidence>
<dbReference type="InterPro" id="IPR037682">
    <property type="entry name" value="TonB_C"/>
</dbReference>
<evidence type="ECO:0000256" key="4">
    <source>
        <dbReference type="ARBA" id="ARBA00022475"/>
    </source>
</evidence>
<dbReference type="RefSeq" id="WP_373657330.1">
    <property type="nucleotide sequence ID" value="NZ_JBGUAW010000016.1"/>
</dbReference>
<evidence type="ECO:0000256" key="5">
    <source>
        <dbReference type="ARBA" id="ARBA00022519"/>
    </source>
</evidence>
<dbReference type="SUPFAM" id="SSF74653">
    <property type="entry name" value="TolA/TonB C-terminal domain"/>
    <property type="match status" value="1"/>
</dbReference>
<feature type="compositionally biased region" description="Basic and acidic residues" evidence="10">
    <location>
        <begin position="109"/>
        <end position="129"/>
    </location>
</feature>
<keyword evidence="8 11" id="KW-1133">Transmembrane helix</keyword>
<keyword evidence="5" id="KW-0997">Cell inner membrane</keyword>
<evidence type="ECO:0000313" key="14">
    <source>
        <dbReference type="Proteomes" id="UP001575181"/>
    </source>
</evidence>
<feature type="compositionally biased region" description="Basic and acidic residues" evidence="10">
    <location>
        <begin position="85"/>
        <end position="101"/>
    </location>
</feature>
<dbReference type="Proteomes" id="UP001575181">
    <property type="component" value="Unassembled WGS sequence"/>
</dbReference>
<dbReference type="Gene3D" id="3.30.1150.10">
    <property type="match status" value="1"/>
</dbReference>
<feature type="transmembrane region" description="Helical" evidence="11">
    <location>
        <begin position="20"/>
        <end position="41"/>
    </location>
</feature>
<evidence type="ECO:0000256" key="3">
    <source>
        <dbReference type="ARBA" id="ARBA00022448"/>
    </source>
</evidence>
<keyword evidence="6 11" id="KW-0812">Transmembrane</keyword>
<evidence type="ECO:0000256" key="10">
    <source>
        <dbReference type="SAM" id="MobiDB-lite"/>
    </source>
</evidence>
<evidence type="ECO:0000256" key="11">
    <source>
        <dbReference type="SAM" id="Phobius"/>
    </source>
</evidence>
<evidence type="ECO:0000256" key="8">
    <source>
        <dbReference type="ARBA" id="ARBA00022989"/>
    </source>
</evidence>
<reference evidence="13 14" key="1">
    <citation type="submission" date="2024-08" db="EMBL/GenBank/DDBJ databases">
        <title>Whole-genome sequencing of halo(alkali)philic microorganisms from hypersaline lakes.</title>
        <authorList>
            <person name="Sorokin D.Y."/>
            <person name="Merkel A.Y."/>
            <person name="Messina E."/>
            <person name="Yakimov M."/>
        </authorList>
    </citation>
    <scope>NUCLEOTIDE SEQUENCE [LARGE SCALE GENOMIC DNA]</scope>
    <source>
        <strain evidence="13 14">Cl-TMA</strain>
    </source>
</reference>
<evidence type="ECO:0000256" key="6">
    <source>
        <dbReference type="ARBA" id="ARBA00022692"/>
    </source>
</evidence>